<dbReference type="InterPro" id="IPR017850">
    <property type="entry name" value="Alkaline_phosphatase_core_sf"/>
</dbReference>
<evidence type="ECO:0000313" key="12">
    <source>
        <dbReference type="EMBL" id="MBP2350237.1"/>
    </source>
</evidence>
<evidence type="ECO:0000313" key="13">
    <source>
        <dbReference type="Proteomes" id="UP000755585"/>
    </source>
</evidence>
<evidence type="ECO:0000259" key="10">
    <source>
        <dbReference type="Pfam" id="PF05506"/>
    </source>
</evidence>
<evidence type="ECO:0000256" key="3">
    <source>
        <dbReference type="ARBA" id="ARBA00012018"/>
    </source>
</evidence>
<keyword evidence="5" id="KW-0378">Hydrolase</keyword>
<dbReference type="Gene3D" id="3.40.720.10">
    <property type="entry name" value="Alkaline Phosphatase, subunit A"/>
    <property type="match status" value="2"/>
</dbReference>
<evidence type="ECO:0000256" key="1">
    <source>
        <dbReference type="ARBA" id="ARBA00004191"/>
    </source>
</evidence>
<dbReference type="InterPro" id="IPR017767">
    <property type="entry name" value="PC-PLC"/>
</dbReference>
<feature type="domain" description="Bacterial phospholipase C C-terminal" evidence="10">
    <location>
        <begin position="619"/>
        <end position="692"/>
    </location>
</feature>
<keyword evidence="6" id="KW-0843">Virulence</keyword>
<dbReference type="InterPro" id="IPR018905">
    <property type="entry name" value="A-galactase_NEW3"/>
</dbReference>
<dbReference type="NCBIfam" id="TIGR03396">
    <property type="entry name" value="PC_PLC"/>
    <property type="match status" value="1"/>
</dbReference>
<evidence type="ECO:0000256" key="6">
    <source>
        <dbReference type="ARBA" id="ARBA00023026"/>
    </source>
</evidence>
<dbReference type="EMBL" id="JAGINT010000001">
    <property type="protein sequence ID" value="MBP2350237.1"/>
    <property type="molecule type" value="Genomic_DNA"/>
</dbReference>
<comment type="caution">
    <text evidence="12">The sequence shown here is derived from an EMBL/GenBank/DDBJ whole genome shotgun (WGS) entry which is preliminary data.</text>
</comment>
<comment type="subcellular location">
    <subcellularLocation>
        <location evidence="1">Secreted</location>
        <location evidence="1">Cell wall</location>
    </subcellularLocation>
</comment>
<evidence type="ECO:0000256" key="5">
    <source>
        <dbReference type="ARBA" id="ARBA00022801"/>
    </source>
</evidence>
<feature type="region of interest" description="Disordered" evidence="8">
    <location>
        <begin position="487"/>
        <end position="530"/>
    </location>
</feature>
<dbReference type="PROSITE" id="PS51318">
    <property type="entry name" value="TAT"/>
    <property type="match status" value="1"/>
</dbReference>
<dbReference type="PANTHER" id="PTHR31956:SF1">
    <property type="entry name" value="NON-SPECIFIC PHOSPHOLIPASE C1"/>
    <property type="match status" value="1"/>
</dbReference>
<dbReference type="InterPro" id="IPR006311">
    <property type="entry name" value="TAT_signal"/>
</dbReference>
<dbReference type="Pfam" id="PF05506">
    <property type="entry name" value="PLipase_C_C"/>
    <property type="match status" value="2"/>
</dbReference>
<dbReference type="Proteomes" id="UP000755585">
    <property type="component" value="Unassembled WGS sequence"/>
</dbReference>
<evidence type="ECO:0000256" key="8">
    <source>
        <dbReference type="SAM" id="MobiDB-lite"/>
    </source>
</evidence>
<proteinExistence type="inferred from homology"/>
<reference evidence="12 13" key="1">
    <citation type="submission" date="2021-03" db="EMBL/GenBank/DDBJ databases">
        <title>Sequencing the genomes of 1000 actinobacteria strains.</title>
        <authorList>
            <person name="Klenk H.-P."/>
        </authorList>
    </citation>
    <scope>NUCLEOTIDE SEQUENCE [LARGE SCALE GENOMIC DNA]</scope>
    <source>
        <strain evidence="12 13">DSM 18824</strain>
    </source>
</reference>
<evidence type="ECO:0000259" key="11">
    <source>
        <dbReference type="Pfam" id="PF10633"/>
    </source>
</evidence>
<feature type="chain" id="PRO_5046392126" description="phospholipase C" evidence="9">
    <location>
        <begin position="32"/>
        <end position="1151"/>
    </location>
</feature>
<organism evidence="12 13">
    <name type="scientific">Kribbella aluminosa</name>
    <dbReference type="NCBI Taxonomy" id="416017"/>
    <lineage>
        <taxon>Bacteria</taxon>
        <taxon>Bacillati</taxon>
        <taxon>Actinomycetota</taxon>
        <taxon>Actinomycetes</taxon>
        <taxon>Propionibacteriales</taxon>
        <taxon>Kribbellaceae</taxon>
        <taxon>Kribbella</taxon>
    </lineage>
</organism>
<dbReference type="EC" id="3.1.4.3" evidence="3"/>
<dbReference type="Pfam" id="PF04185">
    <property type="entry name" value="Phosphoesterase"/>
    <property type="match status" value="1"/>
</dbReference>
<dbReference type="Gene3D" id="2.60.120.200">
    <property type="match status" value="1"/>
</dbReference>
<dbReference type="RefSeq" id="WP_209693319.1">
    <property type="nucleotide sequence ID" value="NZ_BAAAVU010000011.1"/>
</dbReference>
<gene>
    <name evidence="12" type="ORF">JOF29_001320</name>
</gene>
<keyword evidence="13" id="KW-1185">Reference proteome</keyword>
<feature type="domain" description="Alpha-galactosidase NEW3" evidence="11">
    <location>
        <begin position="730"/>
        <end position="790"/>
    </location>
</feature>
<dbReference type="PANTHER" id="PTHR31956">
    <property type="entry name" value="NON-SPECIFIC PHOSPHOLIPASE C4-RELATED"/>
    <property type="match status" value="1"/>
</dbReference>
<keyword evidence="4" id="KW-0134">Cell wall</keyword>
<feature type="domain" description="Bacterial phospholipase C C-terminal" evidence="10">
    <location>
        <begin position="530"/>
        <end position="610"/>
    </location>
</feature>
<evidence type="ECO:0000256" key="2">
    <source>
        <dbReference type="ARBA" id="ARBA00009717"/>
    </source>
</evidence>
<keyword evidence="4" id="KW-0964">Secreted</keyword>
<accession>A0ABS4UF12</accession>
<dbReference type="InterPro" id="IPR007312">
    <property type="entry name" value="Phosphoesterase"/>
</dbReference>
<dbReference type="Pfam" id="PF10633">
    <property type="entry name" value="NPCBM_assoc"/>
    <property type="match status" value="1"/>
</dbReference>
<sequence>MTTVSRRTVLGGAVGAAVLAALPPSLQQALAAPSRPGRLEDVEHVVILMQENRAFDHYFGTAAGVRGYGDRTAVRGVNGLPVMFQPDPSRNEGWLAPFSMNAAHTNAYRQGAADFGYATSMSARNEGIADGYVTRRGSGWLGQGYYEPADMPFYAALTSVFTVCDAYHASMETSTNPNREHFMTGTSGGTVRDLPLFDNTEISGGYEWTTYAERLEAAGITWKTYQALDNFDDNALAWFSAFVKAKPGSSLYERGMRMVGDSGQQGDAFAMGAALVKQFADDVRADQLPQVSWLVAPAALSEHASYTPPNGEHLTAQLLAALADNPAVWAKTAFILNYDEHGGFFDHMLPPTPPVAAGRGKSTVSPDGEVVVRVQRSNGSAGYRVVSQSGQYRVRAADGKLTWSNTLPTGETQVGGPTALGLGTRVPMIIASPWTRGRAVDSTVYDHTSVIQFLERRFGVLEPNISPWRRAITGDLVSAFDFSGAEPQWPQLPDTSGNRKKSDDAAARPAPTVPSPQTPPRQQRGTKTLRPLPYSLTLASRVEPSRVTVDFANHGTQAAVIATYPEPGEKPRFYTVEGGKRLSDVWSYGAAGFDLRMHGPSGTLWHVRGRDGALDATVDLNDAVLLVKIVNHSRRSETFQVGDLAYGEGTRTVVVPAGASRAVPVRIASHGWYDVAITATGDAFFLRRRAGRLPSRRSGITDPALGLPDPVTVWLTLPAPATGDRSSIVPGRPTVLTANLSSADKVTGVRAVLDVPAGWTAKPVAAAPQSLAADQVTTATWEVTAPAGTTDLDLRRVRAFVYGLSGNRLAVAEAAAVPKIAAVLGASVGLGKVSTTIDEQVIVPGKQTPVTATLTAGDDLTALSAALTVPAGWTSSLVTAAPATVAASQVVTATWNVASPANLTNQDPRALQVAVQAQARGRQVTATATTTPMVGPVMTGHLLDEDFESLADQLQTSLDRPAPATLLGWTATPPAGWSVVNAPGMPQGTRELQGWTFMTKRLHSTGAQDRDKFTLGLGVLAVADPDDWDDTGNPSASGAFDSTLVSPAVQVPSGTSKLYLVFDSHYRQEAPQKVLLTATFDTGAAVDLLRYSSDASGNDNAGKDAENQEIRKEIAVPAGATTVTLRLRVYDARNNWYWAIDHIRLDSKPIG</sequence>
<dbReference type="InterPro" id="IPR008475">
    <property type="entry name" value="PLipase_C_C"/>
</dbReference>
<evidence type="ECO:0000256" key="7">
    <source>
        <dbReference type="ARBA" id="ARBA00048421"/>
    </source>
</evidence>
<feature type="signal peptide" evidence="9">
    <location>
        <begin position="1"/>
        <end position="31"/>
    </location>
</feature>
<keyword evidence="9" id="KW-0732">Signal</keyword>
<name>A0ABS4UF12_9ACTN</name>
<comment type="similarity">
    <text evidence="2">Belongs to the bacterial phospholipase C family.</text>
</comment>
<protein>
    <recommendedName>
        <fullName evidence="3">phospholipase C</fullName>
        <ecNumber evidence="3">3.1.4.3</ecNumber>
    </recommendedName>
</protein>
<comment type="catalytic activity">
    <reaction evidence="7">
        <text>a 1,2-diacyl-sn-glycero-3-phosphocholine + H2O = phosphocholine + a 1,2-diacyl-sn-glycerol + H(+)</text>
        <dbReference type="Rhea" id="RHEA:10604"/>
        <dbReference type="ChEBI" id="CHEBI:15377"/>
        <dbReference type="ChEBI" id="CHEBI:15378"/>
        <dbReference type="ChEBI" id="CHEBI:17815"/>
        <dbReference type="ChEBI" id="CHEBI:57643"/>
        <dbReference type="ChEBI" id="CHEBI:295975"/>
        <dbReference type="EC" id="3.1.4.3"/>
    </reaction>
    <physiologicalReaction direction="left-to-right" evidence="7">
        <dbReference type="Rhea" id="RHEA:10605"/>
    </physiologicalReaction>
</comment>
<evidence type="ECO:0000256" key="9">
    <source>
        <dbReference type="SAM" id="SignalP"/>
    </source>
</evidence>
<evidence type="ECO:0000256" key="4">
    <source>
        <dbReference type="ARBA" id="ARBA00022512"/>
    </source>
</evidence>